<keyword evidence="2" id="KW-1185">Reference proteome</keyword>
<accession>A0ACC2PD84</accession>
<dbReference type="EMBL" id="CM056742">
    <property type="protein sequence ID" value="KAJ8681277.1"/>
    <property type="molecule type" value="Genomic_DNA"/>
</dbReference>
<reference evidence="1" key="1">
    <citation type="submission" date="2023-04" db="EMBL/GenBank/DDBJ databases">
        <title>A chromosome-level genome assembly of the parasitoid wasp Eretmocerus hayati.</title>
        <authorList>
            <person name="Zhong Y."/>
            <person name="Liu S."/>
            <person name="Liu Y."/>
        </authorList>
    </citation>
    <scope>NUCLEOTIDE SEQUENCE</scope>
    <source>
        <strain evidence="1">ZJU_SS_LIU_2023</strain>
    </source>
</reference>
<dbReference type="Proteomes" id="UP001239111">
    <property type="component" value="Chromosome 2"/>
</dbReference>
<proteinExistence type="predicted"/>
<protein>
    <submittedName>
        <fullName evidence="1">Uncharacterized protein</fullName>
    </submittedName>
</protein>
<evidence type="ECO:0000313" key="2">
    <source>
        <dbReference type="Proteomes" id="UP001239111"/>
    </source>
</evidence>
<comment type="caution">
    <text evidence="1">The sequence shown here is derived from an EMBL/GenBank/DDBJ whole genome shotgun (WGS) entry which is preliminary data.</text>
</comment>
<sequence>MWKFLSRGIRETIERRACRTNVYSQSSQDANGGSTSSSSGPSSTSENRSKFCPCCPRGLLVPSFSALYHNYCEKGRQIGPKDSDDHNKYDAKYTWSEAVGWSSVIAVGYVVCQSLCIRRRLFEIDNASVEKWRQRFLVKPQAQASKLFHHYILPQPNYIYAIGPDQAHQNSAKPRVSDEFINDAAEPSTSTQAYGPITAQEALQEAVDAFSSTHEAIIGELELNCGSRAIEEKRFEDAVQHFTNGSELSSVESMFNLALCYELGLGTSANYAKAVKYYKKAADKGHADAMYNLGVYHAQGKGGLKINLDAARHLFTEAAKKGHIPAVQALNLEKSFKKRSSSKQSSKFSAQCHVETKPLNNVGNDVVTELMSNNIFMSNLDNQILESSCYSYSCNPHENLSPTDIFLDMLGLHKENTIPLISVEGGP</sequence>
<evidence type="ECO:0000313" key="1">
    <source>
        <dbReference type="EMBL" id="KAJ8681277.1"/>
    </source>
</evidence>
<organism evidence="1 2">
    <name type="scientific">Eretmocerus hayati</name>
    <dbReference type="NCBI Taxonomy" id="131215"/>
    <lineage>
        <taxon>Eukaryota</taxon>
        <taxon>Metazoa</taxon>
        <taxon>Ecdysozoa</taxon>
        <taxon>Arthropoda</taxon>
        <taxon>Hexapoda</taxon>
        <taxon>Insecta</taxon>
        <taxon>Pterygota</taxon>
        <taxon>Neoptera</taxon>
        <taxon>Endopterygota</taxon>
        <taxon>Hymenoptera</taxon>
        <taxon>Apocrita</taxon>
        <taxon>Proctotrupomorpha</taxon>
        <taxon>Chalcidoidea</taxon>
        <taxon>Aphelinidae</taxon>
        <taxon>Aphelininae</taxon>
        <taxon>Eretmocerus</taxon>
    </lineage>
</organism>
<name>A0ACC2PD84_9HYME</name>
<gene>
    <name evidence="1" type="ORF">QAD02_017064</name>
</gene>